<organism evidence="2 3">
    <name type="scientific">Heterodermia speciosa</name>
    <dbReference type="NCBI Taxonomy" id="116794"/>
    <lineage>
        <taxon>Eukaryota</taxon>
        <taxon>Fungi</taxon>
        <taxon>Dikarya</taxon>
        <taxon>Ascomycota</taxon>
        <taxon>Pezizomycotina</taxon>
        <taxon>Lecanoromycetes</taxon>
        <taxon>OSLEUM clade</taxon>
        <taxon>Lecanoromycetidae</taxon>
        <taxon>Caliciales</taxon>
        <taxon>Physciaceae</taxon>
        <taxon>Heterodermia</taxon>
    </lineage>
</organism>
<dbReference type="SUPFAM" id="SSF51004">
    <property type="entry name" value="C-terminal (heme d1) domain of cytochrome cd1-nitrite reductase"/>
    <property type="match status" value="1"/>
</dbReference>
<proteinExistence type="predicted"/>
<evidence type="ECO:0000256" key="1">
    <source>
        <dbReference type="SAM" id="SignalP"/>
    </source>
</evidence>
<dbReference type="Proteomes" id="UP000664521">
    <property type="component" value="Unassembled WGS sequence"/>
</dbReference>
<feature type="signal peptide" evidence="1">
    <location>
        <begin position="1"/>
        <end position="19"/>
    </location>
</feature>
<dbReference type="InterPro" id="IPR011048">
    <property type="entry name" value="Haem_d1_sf"/>
</dbReference>
<evidence type="ECO:0008006" key="4">
    <source>
        <dbReference type="Google" id="ProtNLM"/>
    </source>
</evidence>
<reference evidence="2" key="1">
    <citation type="submission" date="2021-03" db="EMBL/GenBank/DDBJ databases">
        <authorList>
            <person name="Tagirdzhanova G."/>
        </authorList>
    </citation>
    <scope>NUCLEOTIDE SEQUENCE</scope>
</reference>
<dbReference type="Gene3D" id="2.130.10.10">
    <property type="entry name" value="YVTN repeat-like/Quinoprotein amine dehydrogenase"/>
    <property type="match status" value="1"/>
</dbReference>
<keyword evidence="1" id="KW-0732">Signal</keyword>
<feature type="chain" id="PRO_5034111485" description="3-carboxymuconate cyclase" evidence="1">
    <location>
        <begin position="20"/>
        <end position="416"/>
    </location>
</feature>
<evidence type="ECO:0000313" key="2">
    <source>
        <dbReference type="EMBL" id="CAF9915808.1"/>
    </source>
</evidence>
<keyword evidence="3" id="KW-1185">Reference proteome</keyword>
<comment type="caution">
    <text evidence="2">The sequence shown here is derived from an EMBL/GenBank/DDBJ whole genome shotgun (WGS) entry which is preliminary data.</text>
</comment>
<dbReference type="InterPro" id="IPR015943">
    <property type="entry name" value="WD40/YVTN_repeat-like_dom_sf"/>
</dbReference>
<evidence type="ECO:0000313" key="3">
    <source>
        <dbReference type="Proteomes" id="UP000664521"/>
    </source>
</evidence>
<sequence>MVSAAYILSVFAAASAVIAGPFPLVARAANSSCTANTSPKAAAQPNAKAIYLLTNDAAGNSIVALKVAADGTLSDGSITPTGGNGASGTDGKTKAPAAPDALFSQSALKVEGSMLVAVNAGSNTLTMMTIAPDDPTKLTMVGRPVDTLGEFPVSVALSGKNSLACVANTGAKAGLACFDADPKKGLTPLSQSLIEFPLGQSTPPVGPGNTVSQTLFNEDQSMLLTTVKGDPTKNTTGFLSTLPIPDGCPAAKDTRSSPPGTALLFGSAIVPGPKNKTTLFATDASFGAATISLPHPPSSPHLLARTPIPHQKASCWAAISPLTKTAFVTDVAVNHLVEIDPATGDLKQSVLLPNANPGMIDLVAAGRMVYALSPGTVGEGKANVVVVDVGGERIRQVQVFELGGVGSSAQGLAVLV</sequence>
<dbReference type="OrthoDB" id="10006285at2759"/>
<dbReference type="EMBL" id="CAJPDS010000016">
    <property type="protein sequence ID" value="CAF9915808.1"/>
    <property type="molecule type" value="Genomic_DNA"/>
</dbReference>
<gene>
    <name evidence="2" type="ORF">HETSPECPRED_002588</name>
</gene>
<name>A0A8H3F525_9LECA</name>
<accession>A0A8H3F525</accession>
<dbReference type="AlphaFoldDB" id="A0A8H3F525"/>
<protein>
    <recommendedName>
        <fullName evidence="4">3-carboxymuconate cyclase</fullName>
    </recommendedName>
</protein>